<evidence type="ECO:0000313" key="6">
    <source>
        <dbReference type="Proteomes" id="UP000644507"/>
    </source>
</evidence>
<dbReference type="EMBL" id="BMXI01000013">
    <property type="protein sequence ID" value="GHC60561.1"/>
    <property type="molecule type" value="Genomic_DNA"/>
</dbReference>
<keyword evidence="6" id="KW-1185">Reference proteome</keyword>
<dbReference type="SUPFAM" id="SSF53187">
    <property type="entry name" value="Zn-dependent exopeptidases"/>
    <property type="match status" value="1"/>
</dbReference>
<evidence type="ECO:0000259" key="4">
    <source>
        <dbReference type="SMART" id="SM00646"/>
    </source>
</evidence>
<comment type="catalytic activity">
    <reaction evidence="1">
        <text>Hydrolyzes the link between N-acetylmuramoyl residues and L-amino acid residues in certain cell-wall glycopeptides.</text>
        <dbReference type="EC" id="3.5.1.28"/>
    </reaction>
</comment>
<dbReference type="SMART" id="SM00646">
    <property type="entry name" value="Ami_3"/>
    <property type="match status" value="1"/>
</dbReference>
<evidence type="ECO:0000256" key="3">
    <source>
        <dbReference type="ARBA" id="ARBA00022801"/>
    </source>
</evidence>
<name>A0A918TS17_9BACT</name>
<evidence type="ECO:0000256" key="1">
    <source>
        <dbReference type="ARBA" id="ARBA00001561"/>
    </source>
</evidence>
<dbReference type="InterPro" id="IPR050695">
    <property type="entry name" value="N-acetylmuramoyl_amidase_3"/>
</dbReference>
<organism evidence="5 6">
    <name type="scientific">Roseibacillus persicicus</name>
    <dbReference type="NCBI Taxonomy" id="454148"/>
    <lineage>
        <taxon>Bacteria</taxon>
        <taxon>Pseudomonadati</taxon>
        <taxon>Verrucomicrobiota</taxon>
        <taxon>Verrucomicrobiia</taxon>
        <taxon>Verrucomicrobiales</taxon>
        <taxon>Verrucomicrobiaceae</taxon>
        <taxon>Roseibacillus</taxon>
    </lineage>
</organism>
<comment type="caution">
    <text evidence="5">The sequence shown here is derived from an EMBL/GenBank/DDBJ whole genome shotgun (WGS) entry which is preliminary data.</text>
</comment>
<dbReference type="GO" id="GO:0008745">
    <property type="term" value="F:N-acetylmuramoyl-L-alanine amidase activity"/>
    <property type="evidence" value="ECO:0007669"/>
    <property type="project" value="UniProtKB-EC"/>
</dbReference>
<dbReference type="GO" id="GO:0030288">
    <property type="term" value="C:outer membrane-bounded periplasmic space"/>
    <property type="evidence" value="ECO:0007669"/>
    <property type="project" value="TreeGrafter"/>
</dbReference>
<protein>
    <recommendedName>
        <fullName evidence="2">N-acetylmuramoyl-L-alanine amidase</fullName>
        <ecNumber evidence="2">3.5.1.28</ecNumber>
    </recommendedName>
</protein>
<dbReference type="PANTHER" id="PTHR30404">
    <property type="entry name" value="N-ACETYLMURAMOYL-L-ALANINE AMIDASE"/>
    <property type="match status" value="1"/>
</dbReference>
<accession>A0A918TS17</accession>
<dbReference type="Proteomes" id="UP000644507">
    <property type="component" value="Unassembled WGS sequence"/>
</dbReference>
<keyword evidence="3" id="KW-0378">Hydrolase</keyword>
<dbReference type="InterPro" id="IPR002508">
    <property type="entry name" value="MurNAc-LAA_cat"/>
</dbReference>
<gene>
    <name evidence="5" type="ORF">GCM10007100_29920</name>
</gene>
<dbReference type="Pfam" id="PF01520">
    <property type="entry name" value="Amidase_3"/>
    <property type="match status" value="1"/>
</dbReference>
<evidence type="ECO:0000313" key="5">
    <source>
        <dbReference type="EMBL" id="GHC60561.1"/>
    </source>
</evidence>
<dbReference type="EC" id="3.5.1.28" evidence="2"/>
<dbReference type="Gene3D" id="3.40.630.40">
    <property type="entry name" value="Zn-dependent exopeptidases"/>
    <property type="match status" value="1"/>
</dbReference>
<reference evidence="5" key="1">
    <citation type="journal article" date="2014" name="Int. J. Syst. Evol. Microbiol.">
        <title>Complete genome sequence of Corynebacterium casei LMG S-19264T (=DSM 44701T), isolated from a smear-ripened cheese.</title>
        <authorList>
            <consortium name="US DOE Joint Genome Institute (JGI-PGF)"/>
            <person name="Walter F."/>
            <person name="Albersmeier A."/>
            <person name="Kalinowski J."/>
            <person name="Ruckert C."/>
        </authorList>
    </citation>
    <scope>NUCLEOTIDE SEQUENCE</scope>
    <source>
        <strain evidence="5">KCTC 12988</strain>
    </source>
</reference>
<sequence>MNAFARAIAILLASSLLSILSGKTVIIDAGHGGRDIGGHLGKVYEKHLALDTAMRLEYYLKKKGYRTVMIRNNDTFVPLSQRAAIANRYPGAIFISVHYNSTWKKHVEGVETFYYSAQSKGLANACHNGMLSNTRAANRGVKFARYYVLRHNTLPAILVEGGFLSHSGECAKVMKGTYRDQLARGIVDGVVRFDASGQW</sequence>
<dbReference type="GO" id="GO:0009253">
    <property type="term" value="P:peptidoglycan catabolic process"/>
    <property type="evidence" value="ECO:0007669"/>
    <property type="project" value="InterPro"/>
</dbReference>
<dbReference type="CDD" id="cd02696">
    <property type="entry name" value="MurNAc-LAA"/>
    <property type="match status" value="1"/>
</dbReference>
<evidence type="ECO:0000256" key="2">
    <source>
        <dbReference type="ARBA" id="ARBA00011901"/>
    </source>
</evidence>
<feature type="domain" description="MurNAc-LAA" evidence="4">
    <location>
        <begin position="83"/>
        <end position="191"/>
    </location>
</feature>
<dbReference type="AlphaFoldDB" id="A0A918TS17"/>
<reference evidence="5" key="2">
    <citation type="submission" date="2020-09" db="EMBL/GenBank/DDBJ databases">
        <authorList>
            <person name="Sun Q."/>
            <person name="Kim S."/>
        </authorList>
    </citation>
    <scope>NUCLEOTIDE SEQUENCE</scope>
    <source>
        <strain evidence="5">KCTC 12988</strain>
    </source>
</reference>
<dbReference type="PANTHER" id="PTHR30404:SF0">
    <property type="entry name" value="N-ACETYLMURAMOYL-L-ALANINE AMIDASE AMIC"/>
    <property type="match status" value="1"/>
</dbReference>
<dbReference type="RefSeq" id="WP_189571548.1">
    <property type="nucleotide sequence ID" value="NZ_BMXI01000013.1"/>
</dbReference>
<proteinExistence type="predicted"/>